<keyword evidence="4" id="KW-1185">Reference proteome</keyword>
<dbReference type="Gene3D" id="3.30.70.1060">
    <property type="entry name" value="Dimeric alpha+beta barrel"/>
    <property type="match status" value="1"/>
</dbReference>
<sequence>MYAVSFYDSDPDPDPKTFERLVETYPRHRAYLEEFAKGGEVLMIGTFGDPATEGSMAVFTSREAAERFRENDPFVTEGLVWRSRILDWNPLVFEGGTLLEG</sequence>
<proteinExistence type="inferred from homology"/>
<dbReference type="RefSeq" id="WP_163290890.1">
    <property type="nucleotide sequence ID" value="NZ_JAAGWY010000004.1"/>
</dbReference>
<feature type="domain" description="YCII-related" evidence="2">
    <location>
        <begin position="14"/>
        <end position="89"/>
    </location>
</feature>
<comment type="similarity">
    <text evidence="1">Belongs to the YciI family.</text>
</comment>
<dbReference type="EMBL" id="JAAGWY010000004">
    <property type="protein sequence ID" value="NEN07433.1"/>
    <property type="molecule type" value="Genomic_DNA"/>
</dbReference>
<dbReference type="Proteomes" id="UP000474967">
    <property type="component" value="Unassembled WGS sequence"/>
</dbReference>
<evidence type="ECO:0000313" key="4">
    <source>
        <dbReference type="Proteomes" id="UP000474967"/>
    </source>
</evidence>
<protein>
    <recommendedName>
        <fullName evidence="2">YCII-related domain-containing protein</fullName>
    </recommendedName>
</protein>
<name>A0A6L9Y198_9MICO</name>
<organism evidence="3 4">
    <name type="scientific">Leifsonia tongyongensis</name>
    <dbReference type="NCBI Taxonomy" id="1268043"/>
    <lineage>
        <taxon>Bacteria</taxon>
        <taxon>Bacillati</taxon>
        <taxon>Actinomycetota</taxon>
        <taxon>Actinomycetes</taxon>
        <taxon>Micrococcales</taxon>
        <taxon>Microbacteriaceae</taxon>
        <taxon>Leifsonia</taxon>
    </lineage>
</organism>
<dbReference type="InterPro" id="IPR011008">
    <property type="entry name" value="Dimeric_a/b-barrel"/>
</dbReference>
<dbReference type="AlphaFoldDB" id="A0A6L9Y198"/>
<dbReference type="InterPro" id="IPR005545">
    <property type="entry name" value="YCII"/>
</dbReference>
<dbReference type="SUPFAM" id="SSF54909">
    <property type="entry name" value="Dimeric alpha+beta barrel"/>
    <property type="match status" value="1"/>
</dbReference>
<evidence type="ECO:0000256" key="1">
    <source>
        <dbReference type="ARBA" id="ARBA00007689"/>
    </source>
</evidence>
<comment type="caution">
    <text evidence="3">The sequence shown here is derived from an EMBL/GenBank/DDBJ whole genome shotgun (WGS) entry which is preliminary data.</text>
</comment>
<reference evidence="3 4" key="1">
    <citation type="journal article" date="2014" name="J. Microbiol.">
        <title>Diaminobutyricibacter tongyongensis gen. nov., sp. nov. and Homoserinibacter gongjuensis gen. nov., sp. nov. belong to the family Microbacteriaceae.</title>
        <authorList>
            <person name="Kim S.J."/>
            <person name="Ahn J.H."/>
            <person name="Weon H.Y."/>
            <person name="Hamada M."/>
            <person name="Suzuki K."/>
            <person name="Kwon S.W."/>
        </authorList>
    </citation>
    <scope>NUCLEOTIDE SEQUENCE [LARGE SCALE GENOMIC DNA]</scope>
    <source>
        <strain evidence="3 4">NBRC 108724</strain>
    </source>
</reference>
<evidence type="ECO:0000259" key="2">
    <source>
        <dbReference type="Pfam" id="PF03795"/>
    </source>
</evidence>
<gene>
    <name evidence="3" type="ORF">G3T36_16355</name>
</gene>
<evidence type="ECO:0000313" key="3">
    <source>
        <dbReference type="EMBL" id="NEN07433.1"/>
    </source>
</evidence>
<dbReference type="Pfam" id="PF03795">
    <property type="entry name" value="YCII"/>
    <property type="match status" value="1"/>
</dbReference>
<accession>A0A6L9Y198</accession>